<name>A0ABM0JV84_APLCA</name>
<evidence type="ECO:0000256" key="2">
    <source>
        <dbReference type="ARBA" id="ARBA00008352"/>
    </source>
</evidence>
<feature type="compositionally biased region" description="Acidic residues" evidence="5">
    <location>
        <begin position="176"/>
        <end position="195"/>
    </location>
</feature>
<evidence type="ECO:0000256" key="4">
    <source>
        <dbReference type="PIRNR" id="PIRNR000777"/>
    </source>
</evidence>
<keyword evidence="3 4" id="KW-0539">Nucleus</keyword>
<feature type="compositionally biased region" description="Basic and acidic residues" evidence="5">
    <location>
        <begin position="134"/>
        <end position="152"/>
    </location>
</feature>
<dbReference type="RefSeq" id="XP_005102306.1">
    <property type="nucleotide sequence ID" value="XM_005102249.3"/>
</dbReference>
<evidence type="ECO:0000256" key="1">
    <source>
        <dbReference type="ARBA" id="ARBA00004123"/>
    </source>
</evidence>
<feature type="compositionally biased region" description="Acidic residues" evidence="5">
    <location>
        <begin position="207"/>
        <end position="220"/>
    </location>
</feature>
<evidence type="ECO:0000313" key="7">
    <source>
        <dbReference type="RefSeq" id="XP_005102306.1"/>
    </source>
</evidence>
<proteinExistence type="inferred from homology"/>
<feature type="compositionally biased region" description="Acidic residues" evidence="5">
    <location>
        <begin position="154"/>
        <end position="166"/>
    </location>
</feature>
<gene>
    <name evidence="7" type="primary">LOC101854100</name>
</gene>
<comment type="function">
    <text evidence="4">DNA-dependent RNA polymerase catalyzes the transcription of DNA into RNA using the four ribonucleoside triphosphates as substrates. Specific peripheric component of RNA polymerase III which synthesizes small RNAs, such as 5S rRNA and tRNAs.</text>
</comment>
<reference evidence="7" key="1">
    <citation type="submission" date="2025-08" db="UniProtKB">
        <authorList>
            <consortium name="RefSeq"/>
        </authorList>
    </citation>
    <scope>IDENTIFICATION</scope>
</reference>
<dbReference type="InterPro" id="IPR024661">
    <property type="entry name" value="RNA_pol_III_Rpc31"/>
</dbReference>
<dbReference type="PIRSF" id="PIRSF000777">
    <property type="entry name" value="RNA_polIII_C31"/>
    <property type="match status" value="1"/>
</dbReference>
<comment type="subcellular location">
    <subcellularLocation>
        <location evidence="1 4">Nucleus</location>
    </subcellularLocation>
</comment>
<dbReference type="PANTHER" id="PTHR15367">
    <property type="entry name" value="DNA-DIRECTED RNA POLYMERASE III"/>
    <property type="match status" value="1"/>
</dbReference>
<dbReference type="Proteomes" id="UP000694888">
    <property type="component" value="Unplaced"/>
</dbReference>
<dbReference type="PANTHER" id="PTHR15367:SF2">
    <property type="entry name" value="DNA-DIRECTED RNA POLYMERASE III SUBUNIT"/>
    <property type="match status" value="1"/>
</dbReference>
<comment type="subunit">
    <text evidence="4">Component of the RNA polymerase III (Pol III) complex.</text>
</comment>
<feature type="region of interest" description="Disordered" evidence="5">
    <location>
        <begin position="107"/>
        <end position="220"/>
    </location>
</feature>
<keyword evidence="6" id="KW-1185">Reference proteome</keyword>
<evidence type="ECO:0000313" key="6">
    <source>
        <dbReference type="Proteomes" id="UP000694888"/>
    </source>
</evidence>
<sequence length="220" mass="24885">MGGRGRGRGRGLSINIEALGLGRGDVLPPVAHPPPLFPPLPFKPVSLPQSEEVEYMLALKQELTESFRKSPFHIKAQNKSKDIDRYSDKYQVGIADSASALNPDWSRLPAELREKPKRKRTATGIRPNLKTARRVKDSEVASLLEKLEKNDVPENVEDADADDDEETEKKKKKDEEVEEEDDEEYDDEDLEEETDYNLAYFDNGEGYGDDDEDDDEGPTY</sequence>
<dbReference type="GeneID" id="101854100"/>
<accession>A0ABM0JV84</accession>
<evidence type="ECO:0000256" key="5">
    <source>
        <dbReference type="SAM" id="MobiDB-lite"/>
    </source>
</evidence>
<protein>
    <recommendedName>
        <fullName evidence="4">DNA-directed RNA polymerase III subunit</fullName>
    </recommendedName>
</protein>
<comment type="similarity">
    <text evidence="2 4">Belongs to the eukaryotic RPC7 RNA polymerase subunit family.</text>
</comment>
<evidence type="ECO:0000256" key="3">
    <source>
        <dbReference type="ARBA" id="ARBA00023242"/>
    </source>
</evidence>
<organism evidence="6 7">
    <name type="scientific">Aplysia californica</name>
    <name type="common">California sea hare</name>
    <dbReference type="NCBI Taxonomy" id="6500"/>
    <lineage>
        <taxon>Eukaryota</taxon>
        <taxon>Metazoa</taxon>
        <taxon>Spiralia</taxon>
        <taxon>Lophotrochozoa</taxon>
        <taxon>Mollusca</taxon>
        <taxon>Gastropoda</taxon>
        <taxon>Heterobranchia</taxon>
        <taxon>Euthyneura</taxon>
        <taxon>Tectipleura</taxon>
        <taxon>Aplysiida</taxon>
        <taxon>Aplysioidea</taxon>
        <taxon>Aplysiidae</taxon>
        <taxon>Aplysia</taxon>
    </lineage>
</organism>
<dbReference type="Pfam" id="PF11705">
    <property type="entry name" value="RNA_pol_3_Rpc31"/>
    <property type="match status" value="1"/>
</dbReference>